<keyword evidence="3 7" id="KW-1133">Transmembrane helix</keyword>
<accession>A0A5C3QMS3</accession>
<evidence type="ECO:0000256" key="6">
    <source>
        <dbReference type="SAM" id="MobiDB-lite"/>
    </source>
</evidence>
<evidence type="ECO:0000256" key="5">
    <source>
        <dbReference type="ARBA" id="ARBA00038359"/>
    </source>
</evidence>
<dbReference type="GO" id="GO:0016020">
    <property type="term" value="C:membrane"/>
    <property type="evidence" value="ECO:0007669"/>
    <property type="project" value="UniProtKB-SubCell"/>
</dbReference>
<evidence type="ECO:0000313" key="9">
    <source>
        <dbReference type="EMBL" id="TFL03112.1"/>
    </source>
</evidence>
<evidence type="ECO:0000313" key="10">
    <source>
        <dbReference type="Proteomes" id="UP000305067"/>
    </source>
</evidence>
<dbReference type="InterPro" id="IPR049326">
    <property type="entry name" value="Rhodopsin_dom_fungi"/>
</dbReference>
<feature type="region of interest" description="Disordered" evidence="6">
    <location>
        <begin position="276"/>
        <end position="329"/>
    </location>
</feature>
<evidence type="ECO:0000256" key="2">
    <source>
        <dbReference type="ARBA" id="ARBA00022692"/>
    </source>
</evidence>
<reference evidence="9 10" key="1">
    <citation type="journal article" date="2019" name="Nat. Ecol. Evol.">
        <title>Megaphylogeny resolves global patterns of mushroom evolution.</title>
        <authorList>
            <person name="Varga T."/>
            <person name="Krizsan K."/>
            <person name="Foldi C."/>
            <person name="Dima B."/>
            <person name="Sanchez-Garcia M."/>
            <person name="Sanchez-Ramirez S."/>
            <person name="Szollosi G.J."/>
            <person name="Szarkandi J.G."/>
            <person name="Papp V."/>
            <person name="Albert L."/>
            <person name="Andreopoulos W."/>
            <person name="Angelini C."/>
            <person name="Antonin V."/>
            <person name="Barry K.W."/>
            <person name="Bougher N.L."/>
            <person name="Buchanan P."/>
            <person name="Buyck B."/>
            <person name="Bense V."/>
            <person name="Catcheside P."/>
            <person name="Chovatia M."/>
            <person name="Cooper J."/>
            <person name="Damon W."/>
            <person name="Desjardin D."/>
            <person name="Finy P."/>
            <person name="Geml J."/>
            <person name="Haridas S."/>
            <person name="Hughes K."/>
            <person name="Justo A."/>
            <person name="Karasinski D."/>
            <person name="Kautmanova I."/>
            <person name="Kiss B."/>
            <person name="Kocsube S."/>
            <person name="Kotiranta H."/>
            <person name="LaButti K.M."/>
            <person name="Lechner B.E."/>
            <person name="Liimatainen K."/>
            <person name="Lipzen A."/>
            <person name="Lukacs Z."/>
            <person name="Mihaltcheva S."/>
            <person name="Morgado L.N."/>
            <person name="Niskanen T."/>
            <person name="Noordeloos M.E."/>
            <person name="Ohm R.A."/>
            <person name="Ortiz-Santana B."/>
            <person name="Ovrebo C."/>
            <person name="Racz N."/>
            <person name="Riley R."/>
            <person name="Savchenko A."/>
            <person name="Shiryaev A."/>
            <person name="Soop K."/>
            <person name="Spirin V."/>
            <person name="Szebenyi C."/>
            <person name="Tomsovsky M."/>
            <person name="Tulloss R.E."/>
            <person name="Uehling J."/>
            <person name="Grigoriev I.V."/>
            <person name="Vagvolgyi C."/>
            <person name="Papp T."/>
            <person name="Martin F.M."/>
            <person name="Miettinen O."/>
            <person name="Hibbett D.S."/>
            <person name="Nagy L.G."/>
        </authorList>
    </citation>
    <scope>NUCLEOTIDE SEQUENCE [LARGE SCALE GENOMIC DNA]</scope>
    <source>
        <strain evidence="9 10">CBS 309.79</strain>
    </source>
</reference>
<feature type="transmembrane region" description="Helical" evidence="7">
    <location>
        <begin position="206"/>
        <end position="228"/>
    </location>
</feature>
<feature type="transmembrane region" description="Helical" evidence="7">
    <location>
        <begin position="121"/>
        <end position="142"/>
    </location>
</feature>
<dbReference type="AlphaFoldDB" id="A0A5C3QMS3"/>
<keyword evidence="2 7" id="KW-0812">Transmembrane</keyword>
<sequence length="329" mass="36483">MLVLTRSLDRDASEEGIRPQVILSGIIGMPIAGAATLIRLLLRRHRLWWDDLLAGLSALSLLMTGVSGKLLYSINEDSTIPQSSRVGLYYIVAVTFDTTIWLSRLSLLLNIMRLGHFRRRLSMAAVLFSIALIILVAQIFWVCIPQDNHNQWKSDTVPQCTLGKQVAINQITTDFFADVVLVATPLLLLKSMLIKSKHSRALWTRLAASFSVAGLTTIVSIAHTVYLLEGSPVSLIVSNVQMSVSVVICNFLVLSAALHKLWAKYYPSTKESSQEPTLSFRAAERPPALPQDTMTSMMTTFECRTEDSQGLAVESPDKPDTQRKDLEIV</sequence>
<evidence type="ECO:0000256" key="7">
    <source>
        <dbReference type="SAM" id="Phobius"/>
    </source>
</evidence>
<proteinExistence type="inferred from homology"/>
<feature type="transmembrane region" description="Helical" evidence="7">
    <location>
        <begin position="86"/>
        <end position="109"/>
    </location>
</feature>
<keyword evidence="4 7" id="KW-0472">Membrane</keyword>
<evidence type="ECO:0000256" key="4">
    <source>
        <dbReference type="ARBA" id="ARBA00023136"/>
    </source>
</evidence>
<comment type="subcellular location">
    <subcellularLocation>
        <location evidence="1">Membrane</location>
        <topology evidence="1">Multi-pass membrane protein</topology>
    </subcellularLocation>
</comment>
<evidence type="ECO:0000256" key="1">
    <source>
        <dbReference type="ARBA" id="ARBA00004141"/>
    </source>
</evidence>
<keyword evidence="10" id="KW-1185">Reference proteome</keyword>
<dbReference type="Proteomes" id="UP000305067">
    <property type="component" value="Unassembled WGS sequence"/>
</dbReference>
<dbReference type="EMBL" id="ML178821">
    <property type="protein sequence ID" value="TFL03112.1"/>
    <property type="molecule type" value="Genomic_DNA"/>
</dbReference>
<feature type="transmembrane region" description="Helical" evidence="7">
    <location>
        <begin position="53"/>
        <end position="74"/>
    </location>
</feature>
<feature type="transmembrane region" description="Helical" evidence="7">
    <location>
        <begin position="20"/>
        <end position="41"/>
    </location>
</feature>
<comment type="similarity">
    <text evidence="5">Belongs to the SAT4 family.</text>
</comment>
<feature type="transmembrane region" description="Helical" evidence="7">
    <location>
        <begin position="240"/>
        <end position="258"/>
    </location>
</feature>
<feature type="compositionally biased region" description="Basic and acidic residues" evidence="6">
    <location>
        <begin position="315"/>
        <end position="329"/>
    </location>
</feature>
<gene>
    <name evidence="9" type="ORF">BDV98DRAFT_416172</name>
</gene>
<evidence type="ECO:0000259" key="8">
    <source>
        <dbReference type="Pfam" id="PF20684"/>
    </source>
</evidence>
<dbReference type="Pfam" id="PF20684">
    <property type="entry name" value="Fung_rhodopsin"/>
    <property type="match status" value="1"/>
</dbReference>
<dbReference type="STRING" id="1884261.A0A5C3QMS3"/>
<name>A0A5C3QMS3_9AGAR</name>
<dbReference type="OrthoDB" id="3229610at2759"/>
<dbReference type="InterPro" id="IPR052337">
    <property type="entry name" value="SAT4-like"/>
</dbReference>
<evidence type="ECO:0000256" key="3">
    <source>
        <dbReference type="ARBA" id="ARBA00022989"/>
    </source>
</evidence>
<feature type="domain" description="Rhodopsin" evidence="8">
    <location>
        <begin position="39"/>
        <end position="257"/>
    </location>
</feature>
<dbReference type="PANTHER" id="PTHR33048">
    <property type="entry name" value="PTH11-LIKE INTEGRAL MEMBRANE PROTEIN (AFU_ORTHOLOGUE AFUA_5G11245)"/>
    <property type="match status" value="1"/>
</dbReference>
<dbReference type="PANTHER" id="PTHR33048:SF47">
    <property type="entry name" value="INTEGRAL MEMBRANE PROTEIN-RELATED"/>
    <property type="match status" value="1"/>
</dbReference>
<protein>
    <recommendedName>
        <fullName evidence="8">Rhodopsin domain-containing protein</fullName>
    </recommendedName>
</protein>
<organism evidence="9 10">
    <name type="scientific">Pterulicium gracile</name>
    <dbReference type="NCBI Taxonomy" id="1884261"/>
    <lineage>
        <taxon>Eukaryota</taxon>
        <taxon>Fungi</taxon>
        <taxon>Dikarya</taxon>
        <taxon>Basidiomycota</taxon>
        <taxon>Agaricomycotina</taxon>
        <taxon>Agaricomycetes</taxon>
        <taxon>Agaricomycetidae</taxon>
        <taxon>Agaricales</taxon>
        <taxon>Pleurotineae</taxon>
        <taxon>Pterulaceae</taxon>
        <taxon>Pterulicium</taxon>
    </lineage>
</organism>